<dbReference type="EMBL" id="JAHLQI010000011">
    <property type="protein sequence ID" value="MBU5491552.1"/>
    <property type="molecule type" value="Genomic_DNA"/>
</dbReference>
<dbReference type="Pfam" id="PF00535">
    <property type="entry name" value="Glycos_transf_2"/>
    <property type="match status" value="1"/>
</dbReference>
<evidence type="ECO:0000313" key="9">
    <source>
        <dbReference type="Proteomes" id="UP000783588"/>
    </source>
</evidence>
<dbReference type="PANTHER" id="PTHR10859:SF114">
    <property type="entry name" value="DOLICHOL-PHOSPHATE MANNOSYLTRANSFERASE"/>
    <property type="match status" value="1"/>
</dbReference>
<dbReference type="CDD" id="cd04179">
    <property type="entry name" value="DPM_DPG-synthase_like"/>
    <property type="match status" value="1"/>
</dbReference>
<evidence type="ECO:0000259" key="6">
    <source>
        <dbReference type="Pfam" id="PF00535"/>
    </source>
</evidence>
<feature type="domain" description="Glycosyltransferase 2-like" evidence="6">
    <location>
        <begin position="18"/>
        <end position="134"/>
    </location>
</feature>
<keyword evidence="4 5" id="KW-0472">Membrane</keyword>
<evidence type="ECO:0000256" key="2">
    <source>
        <dbReference type="ARBA" id="ARBA00022692"/>
    </source>
</evidence>
<reference evidence="8 9" key="1">
    <citation type="submission" date="2021-06" db="EMBL/GenBank/DDBJ databases">
        <authorList>
            <person name="Sun Q."/>
            <person name="Li D."/>
        </authorList>
    </citation>
    <scope>NUCLEOTIDE SEQUENCE [LARGE SCALE GENOMIC DNA]</scope>
    <source>
        <strain evidence="8 9">MSJd-7</strain>
    </source>
</reference>
<dbReference type="RefSeq" id="WP_216471294.1">
    <property type="nucleotide sequence ID" value="NZ_JAHLQI010000011.1"/>
</dbReference>
<feature type="transmembrane region" description="Helical" evidence="5">
    <location>
        <begin position="319"/>
        <end position="337"/>
    </location>
</feature>
<dbReference type="Proteomes" id="UP000783588">
    <property type="component" value="Unassembled WGS sequence"/>
</dbReference>
<name>A0ABS6EV41_9FIRM</name>
<dbReference type="Pfam" id="PF04138">
    <property type="entry name" value="GtrA_DPMS_TM"/>
    <property type="match status" value="1"/>
</dbReference>
<protein>
    <submittedName>
        <fullName evidence="8">Bifunctional glycosyltransferase family 2/GtrA family protein</fullName>
    </submittedName>
</protein>
<evidence type="ECO:0000256" key="5">
    <source>
        <dbReference type="SAM" id="Phobius"/>
    </source>
</evidence>
<keyword evidence="2 5" id="KW-0812">Transmembrane</keyword>
<feature type="transmembrane region" description="Helical" evidence="5">
    <location>
        <begin position="253"/>
        <end position="273"/>
    </location>
</feature>
<feature type="domain" description="GtrA/DPMS transmembrane" evidence="7">
    <location>
        <begin position="225"/>
        <end position="343"/>
    </location>
</feature>
<evidence type="ECO:0000259" key="7">
    <source>
        <dbReference type="Pfam" id="PF04138"/>
    </source>
</evidence>
<evidence type="ECO:0000256" key="4">
    <source>
        <dbReference type="ARBA" id="ARBA00023136"/>
    </source>
</evidence>
<dbReference type="InterPro" id="IPR001173">
    <property type="entry name" value="Glyco_trans_2-like"/>
</dbReference>
<comment type="caution">
    <text evidence="8">The sequence shown here is derived from an EMBL/GenBank/DDBJ whole genome shotgun (WGS) entry which is preliminary data.</text>
</comment>
<evidence type="ECO:0000256" key="3">
    <source>
        <dbReference type="ARBA" id="ARBA00022989"/>
    </source>
</evidence>
<feature type="transmembrane region" description="Helical" evidence="5">
    <location>
        <begin position="294"/>
        <end position="313"/>
    </location>
</feature>
<dbReference type="InterPro" id="IPR007267">
    <property type="entry name" value="GtrA_DPMS_TM"/>
</dbReference>
<keyword evidence="9" id="KW-1185">Reference proteome</keyword>
<keyword evidence="3 5" id="KW-1133">Transmembrane helix</keyword>
<accession>A0ABS6EV41</accession>
<gene>
    <name evidence="8" type="ORF">KQI75_13155</name>
</gene>
<sequence>MNIAVLIPSLDPNERLGTLVSALRQRGVTQLVVIDDGSAARTQPIFDLCASLGCIVVHHDRNRGKGEALRTGLRAAREHFPNLAGVVTADGDGQHRVNDILRVAHALETTASGLILGTRDFSGSHVPFRSRFGNRFSSLFFRLSAGVSCPDTQTGLRGIPAALFDFALSVSGSRYEYEMNLLFSAAQQHIPLRYIPIETVYEDNNSVSHFRPLRDSARIYAAPLRFAIVSLSSFFIDILLFSLFALLLPSRTAQAILTATFGARVCSGIYNFLLNRHWSFSSTRDSWHAQGIRYLILFLCQMLVSGSAVWLLSFLPLPLTLIKILVDTILFCISYFIQHNWVFRK</sequence>
<comment type="subcellular location">
    <subcellularLocation>
        <location evidence="1">Membrane</location>
        <topology evidence="1">Multi-pass membrane protein</topology>
    </subcellularLocation>
</comment>
<dbReference type="PANTHER" id="PTHR10859">
    <property type="entry name" value="GLYCOSYL TRANSFERASE"/>
    <property type="match status" value="1"/>
</dbReference>
<proteinExistence type="predicted"/>
<feature type="transmembrane region" description="Helical" evidence="5">
    <location>
        <begin position="224"/>
        <end position="247"/>
    </location>
</feature>
<evidence type="ECO:0000313" key="8">
    <source>
        <dbReference type="EMBL" id="MBU5491552.1"/>
    </source>
</evidence>
<evidence type="ECO:0000256" key="1">
    <source>
        <dbReference type="ARBA" id="ARBA00004141"/>
    </source>
</evidence>
<organism evidence="8 9">
    <name type="scientific">Butyricicoccus intestinisimiae</name>
    <dbReference type="NCBI Taxonomy" id="2841509"/>
    <lineage>
        <taxon>Bacteria</taxon>
        <taxon>Bacillati</taxon>
        <taxon>Bacillota</taxon>
        <taxon>Clostridia</taxon>
        <taxon>Eubacteriales</taxon>
        <taxon>Butyricicoccaceae</taxon>
        <taxon>Butyricicoccus</taxon>
    </lineage>
</organism>